<dbReference type="STRING" id="995034.SAMN05216219_1296"/>
<dbReference type="GO" id="GO:0050660">
    <property type="term" value="F:flavin adenine dinucleotide binding"/>
    <property type="evidence" value="ECO:0007669"/>
    <property type="project" value="InterPro"/>
</dbReference>
<dbReference type="InterPro" id="IPR036250">
    <property type="entry name" value="AcylCo_DH-like_C"/>
</dbReference>
<dbReference type="SUPFAM" id="SSF47203">
    <property type="entry name" value="Acyl-CoA dehydrogenase C-terminal domain-like"/>
    <property type="match status" value="1"/>
</dbReference>
<accession>A0A1I5AAB6</accession>
<organism evidence="3 4">
    <name type="scientific">Mycetocola miduiensis</name>
    <dbReference type="NCBI Taxonomy" id="995034"/>
    <lineage>
        <taxon>Bacteria</taxon>
        <taxon>Bacillati</taxon>
        <taxon>Actinomycetota</taxon>
        <taxon>Actinomycetes</taxon>
        <taxon>Micrococcales</taxon>
        <taxon>Microbacteriaceae</taxon>
        <taxon>Mycetocola</taxon>
    </lineage>
</organism>
<dbReference type="OrthoDB" id="3404950at2"/>
<evidence type="ECO:0000313" key="3">
    <source>
        <dbReference type="EMBL" id="SFN59392.1"/>
    </source>
</evidence>
<dbReference type="GO" id="GO:0003995">
    <property type="term" value="F:acyl-CoA dehydrogenase activity"/>
    <property type="evidence" value="ECO:0007669"/>
    <property type="project" value="TreeGrafter"/>
</dbReference>
<dbReference type="PANTHER" id="PTHR43884:SF25">
    <property type="entry name" value="ACYL-COA DEHYDROGENASE YDBM-RELATED"/>
    <property type="match status" value="1"/>
</dbReference>
<protein>
    <submittedName>
        <fullName evidence="3">Acyl-CoA dehydrogenase</fullName>
    </submittedName>
</protein>
<dbReference type="InterPro" id="IPR009100">
    <property type="entry name" value="AcylCoA_DH/oxidase_NM_dom_sf"/>
</dbReference>
<dbReference type="PANTHER" id="PTHR43884">
    <property type="entry name" value="ACYL-COA DEHYDROGENASE"/>
    <property type="match status" value="1"/>
</dbReference>
<dbReference type="InterPro" id="IPR046373">
    <property type="entry name" value="Acyl-CoA_Oxase/DH_mid-dom_sf"/>
</dbReference>
<dbReference type="InterPro" id="IPR013107">
    <property type="entry name" value="Acyl-CoA_DH_C"/>
</dbReference>
<dbReference type="Gene3D" id="2.40.110.10">
    <property type="entry name" value="Butyryl-CoA Dehydrogenase, subunit A, domain 2"/>
    <property type="match status" value="1"/>
</dbReference>
<dbReference type="Gene3D" id="1.20.140.10">
    <property type="entry name" value="Butyryl-CoA Dehydrogenase, subunit A, domain 3"/>
    <property type="match status" value="1"/>
</dbReference>
<feature type="domain" description="Acyl-CoA dehydrogenase C-terminal" evidence="2">
    <location>
        <begin position="226"/>
        <end position="351"/>
    </location>
</feature>
<keyword evidence="4" id="KW-1185">Reference proteome</keyword>
<dbReference type="EMBL" id="FOVM01000003">
    <property type="protein sequence ID" value="SFN59392.1"/>
    <property type="molecule type" value="Genomic_DNA"/>
</dbReference>
<evidence type="ECO:0000259" key="2">
    <source>
        <dbReference type="Pfam" id="PF08028"/>
    </source>
</evidence>
<keyword evidence="1" id="KW-0560">Oxidoreductase</keyword>
<dbReference type="Pfam" id="PF08028">
    <property type="entry name" value="Acyl-CoA_dh_2"/>
    <property type="match status" value="1"/>
</dbReference>
<dbReference type="InterPro" id="IPR037069">
    <property type="entry name" value="AcylCoA_DH/ox_N_sf"/>
</dbReference>
<dbReference type="Proteomes" id="UP000198867">
    <property type="component" value="Unassembled WGS sequence"/>
</dbReference>
<name>A0A1I5AAB6_9MICO</name>
<evidence type="ECO:0000313" key="4">
    <source>
        <dbReference type="Proteomes" id="UP000198867"/>
    </source>
</evidence>
<proteinExistence type="predicted"/>
<reference evidence="4" key="1">
    <citation type="submission" date="2016-10" db="EMBL/GenBank/DDBJ databases">
        <authorList>
            <person name="Varghese N."/>
            <person name="Submissions S."/>
        </authorList>
    </citation>
    <scope>NUCLEOTIDE SEQUENCE [LARGE SCALE GENOMIC DNA]</scope>
    <source>
        <strain evidence="4">CGMCC 1.11101</strain>
    </source>
</reference>
<dbReference type="SUPFAM" id="SSF56645">
    <property type="entry name" value="Acyl-CoA dehydrogenase NM domain-like"/>
    <property type="match status" value="1"/>
</dbReference>
<dbReference type="AlphaFoldDB" id="A0A1I5AAB6"/>
<dbReference type="Gene3D" id="1.10.540.10">
    <property type="entry name" value="Acyl-CoA dehydrogenase/oxidase, N-terminal domain"/>
    <property type="match status" value="1"/>
</dbReference>
<evidence type="ECO:0000256" key="1">
    <source>
        <dbReference type="ARBA" id="ARBA00023002"/>
    </source>
</evidence>
<gene>
    <name evidence="3" type="ORF">SAMN05216219_1296</name>
</gene>
<sequence>MTILDIDLLERIRGRAAGYDRDNIFFTEDLDELRHAGYLAPQSLAEGVRNQRLLARYAPATALGINMHHVVVGVARVLHDRGDSSLDWILEDAGRGELFAFGVSEAGNDEVLFDSRTAATPAENGSFSFTGRKIFTSLSPAWTRLGIFGRDDSDPANPSLVHGYLTRDTNGHRPVGDWNPLGMRATQSYSTELEGAVVPAERIARILPVGPSPDPYIFGIFSNFLLLIGAVYAGIGDRALELGVKAAGRRTSLKNGGRPYSDDPDIRWQLADAAIALDSLAPQLKSLAADVDSLADHGPAWFRLLAGAKTRAVDVSRDVVETAIRVTGGSSYDAGTELSRLYRDVLAGLFHPSDPESAHSTVATNLLGPATKQG</sequence>